<dbReference type="InterPro" id="IPR036250">
    <property type="entry name" value="AcylCo_DH-like_C"/>
</dbReference>
<dbReference type="CDD" id="cd00567">
    <property type="entry name" value="ACAD"/>
    <property type="match status" value="1"/>
</dbReference>
<dbReference type="EMBL" id="LR743508">
    <property type="protein sequence ID" value="CAA2109572.1"/>
    <property type="molecule type" value="Genomic_DNA"/>
</dbReference>
<dbReference type="Gene3D" id="2.40.110.10">
    <property type="entry name" value="Butyryl-CoA Dehydrogenase, subunit A, domain 2"/>
    <property type="match status" value="1"/>
</dbReference>
<evidence type="ECO:0000259" key="9">
    <source>
        <dbReference type="Pfam" id="PF02770"/>
    </source>
</evidence>
<feature type="compositionally biased region" description="Low complexity" evidence="7">
    <location>
        <begin position="7"/>
        <end position="20"/>
    </location>
</feature>
<keyword evidence="6 11" id="KW-0560">Oxidoreductase</keyword>
<dbReference type="Pfam" id="PF02770">
    <property type="entry name" value="Acyl-CoA_dh_M"/>
    <property type="match status" value="1"/>
</dbReference>
<dbReference type="GO" id="GO:0033539">
    <property type="term" value="P:fatty acid beta-oxidation using acyl-CoA dehydrogenase"/>
    <property type="evidence" value="ECO:0007669"/>
    <property type="project" value="TreeGrafter"/>
</dbReference>
<evidence type="ECO:0000256" key="3">
    <source>
        <dbReference type="ARBA" id="ARBA00019125"/>
    </source>
</evidence>
<dbReference type="Pfam" id="PF02771">
    <property type="entry name" value="Acyl-CoA_dh_N"/>
    <property type="match status" value="1"/>
</dbReference>
<dbReference type="PIRSF" id="PIRSF016578">
    <property type="entry name" value="HsaA"/>
    <property type="match status" value="1"/>
</dbReference>
<comment type="cofactor">
    <cofactor evidence="1">
        <name>FAD</name>
        <dbReference type="ChEBI" id="CHEBI:57692"/>
    </cofactor>
</comment>
<feature type="domain" description="Acyl-CoA oxidase/dehydrogenase middle" evidence="9">
    <location>
        <begin position="158"/>
        <end position="249"/>
    </location>
</feature>
<dbReference type="InterPro" id="IPR050741">
    <property type="entry name" value="Acyl-CoA_dehydrogenase"/>
</dbReference>
<dbReference type="GO" id="GO:0005737">
    <property type="term" value="C:cytoplasm"/>
    <property type="evidence" value="ECO:0007669"/>
    <property type="project" value="TreeGrafter"/>
</dbReference>
<dbReference type="InterPro" id="IPR009075">
    <property type="entry name" value="AcylCo_DH/oxidase_C"/>
</dbReference>
<feature type="region of interest" description="Disordered" evidence="7">
    <location>
        <begin position="1"/>
        <end position="20"/>
    </location>
</feature>
<organism evidence="11">
    <name type="scientific">Variovorax paradoxus</name>
    <dbReference type="NCBI Taxonomy" id="34073"/>
    <lineage>
        <taxon>Bacteria</taxon>
        <taxon>Pseudomonadati</taxon>
        <taxon>Pseudomonadota</taxon>
        <taxon>Betaproteobacteria</taxon>
        <taxon>Burkholderiales</taxon>
        <taxon>Comamonadaceae</taxon>
        <taxon>Variovorax</taxon>
    </lineage>
</organism>
<dbReference type="SUPFAM" id="SSF56645">
    <property type="entry name" value="Acyl-CoA dehydrogenase NM domain-like"/>
    <property type="match status" value="1"/>
</dbReference>
<dbReference type="GO" id="GO:0050660">
    <property type="term" value="F:flavin adenine dinucleotide binding"/>
    <property type="evidence" value="ECO:0007669"/>
    <property type="project" value="InterPro"/>
</dbReference>
<keyword evidence="4" id="KW-0285">Flavoprotein</keyword>
<evidence type="ECO:0000259" key="8">
    <source>
        <dbReference type="Pfam" id="PF00441"/>
    </source>
</evidence>
<evidence type="ECO:0000256" key="4">
    <source>
        <dbReference type="ARBA" id="ARBA00022630"/>
    </source>
</evidence>
<dbReference type="InterPro" id="IPR006089">
    <property type="entry name" value="Acyl-CoA_DH_CS"/>
</dbReference>
<comment type="similarity">
    <text evidence="2">Belongs to the acyl-CoA dehydrogenase family.</text>
</comment>
<dbReference type="InterPro" id="IPR046373">
    <property type="entry name" value="Acyl-CoA_Oxase/DH_mid-dom_sf"/>
</dbReference>
<dbReference type="FunFam" id="2.40.110.10:FF:000002">
    <property type="entry name" value="Acyl-CoA dehydrogenase fadE12"/>
    <property type="match status" value="1"/>
</dbReference>
<dbReference type="Pfam" id="PF00441">
    <property type="entry name" value="Acyl-CoA_dh_1"/>
    <property type="match status" value="1"/>
</dbReference>
<name>A0A679JK10_VARPD</name>
<reference evidence="11" key="1">
    <citation type="submission" date="2019-12" db="EMBL/GenBank/DDBJ databases">
        <authorList>
            <person name="Cremers G."/>
        </authorList>
    </citation>
    <scope>NUCLEOTIDE SEQUENCE</scope>
    <source>
        <strain evidence="11">Vvax</strain>
    </source>
</reference>
<dbReference type="FunFam" id="1.20.140.10:FF:000001">
    <property type="entry name" value="Acyl-CoA dehydrogenase"/>
    <property type="match status" value="1"/>
</dbReference>
<dbReference type="RefSeq" id="WP_339093521.1">
    <property type="nucleotide sequence ID" value="NZ_LR743508.1"/>
</dbReference>
<dbReference type="PANTHER" id="PTHR48083">
    <property type="entry name" value="MEDIUM-CHAIN SPECIFIC ACYL-COA DEHYDROGENASE, MITOCHONDRIAL-RELATED"/>
    <property type="match status" value="1"/>
</dbReference>
<evidence type="ECO:0000256" key="1">
    <source>
        <dbReference type="ARBA" id="ARBA00001974"/>
    </source>
</evidence>
<evidence type="ECO:0000256" key="2">
    <source>
        <dbReference type="ARBA" id="ARBA00009347"/>
    </source>
</evidence>
<dbReference type="InterPro" id="IPR009100">
    <property type="entry name" value="AcylCoA_DH/oxidase_NM_dom_sf"/>
</dbReference>
<dbReference type="AlphaFoldDB" id="A0A679JK10"/>
<evidence type="ECO:0000256" key="5">
    <source>
        <dbReference type="ARBA" id="ARBA00022827"/>
    </source>
</evidence>
<feature type="domain" description="Acyl-CoA dehydrogenase/oxidase N-terminal" evidence="10">
    <location>
        <begin position="46"/>
        <end position="153"/>
    </location>
</feature>
<keyword evidence="5" id="KW-0274">FAD</keyword>
<accession>A0A679JK10</accession>
<protein>
    <recommendedName>
        <fullName evidence="3">Medium-chain specific acyl-CoA dehydrogenase, mitochondrial</fullName>
    </recommendedName>
</protein>
<evidence type="ECO:0000313" key="11">
    <source>
        <dbReference type="EMBL" id="CAA2109572.1"/>
    </source>
</evidence>
<dbReference type="PROSITE" id="PS00072">
    <property type="entry name" value="ACYL_COA_DH_1"/>
    <property type="match status" value="1"/>
</dbReference>
<dbReference type="GO" id="GO:0003995">
    <property type="term" value="F:acyl-CoA dehydrogenase activity"/>
    <property type="evidence" value="ECO:0007669"/>
    <property type="project" value="InterPro"/>
</dbReference>
<evidence type="ECO:0000259" key="10">
    <source>
        <dbReference type="Pfam" id="PF02771"/>
    </source>
</evidence>
<proteinExistence type="inferred from homology"/>
<dbReference type="PANTHER" id="PTHR48083:SF2">
    <property type="entry name" value="MEDIUM-CHAIN SPECIFIC ACYL-COA DEHYDROGENASE, MITOCHONDRIAL"/>
    <property type="match status" value="1"/>
</dbReference>
<evidence type="ECO:0000256" key="7">
    <source>
        <dbReference type="SAM" id="MobiDB-lite"/>
    </source>
</evidence>
<gene>
    <name evidence="11" type="primary">carC_4</name>
    <name evidence="11" type="ORF">VVAX_05843</name>
</gene>
<feature type="domain" description="Acyl-CoA dehydrogenase/oxidase C-terminal" evidence="8">
    <location>
        <begin position="264"/>
        <end position="413"/>
    </location>
</feature>
<dbReference type="Gene3D" id="1.10.540.10">
    <property type="entry name" value="Acyl-CoA dehydrogenase/oxidase, N-terminal domain"/>
    <property type="match status" value="1"/>
</dbReference>
<dbReference type="Gene3D" id="1.20.140.10">
    <property type="entry name" value="Butyryl-CoA Dehydrogenase, subunit A, domain 3"/>
    <property type="match status" value="1"/>
</dbReference>
<sequence length="421" mass="44946">MNTQVISSATAAPDTPAAASGVRSPLFDGPFEGSERAAGLIARIGDFLHGELAALAREEGIDHEHGADRATLQRVWRRSHELGFYGMTLPRQMGGLGLSLLDHVLIKESIYASGSPLAPHVFGELSGPPRVGALARYATPMQLANFIVPVAQAEKAICFALTETEAGSDPGALQTQARLEGDTYVINGRKRFISGSPFADFAVLMASTSDSPERREISAFFVDLRQDGVEVKTGYKTMAGQSTTGDILLTDCRVPAANLIGEPGRGLALALGRITVNRLLHCPGMVGLATVALKDARDYARTRRQFGRPIAQFQAIQHSLADMATQLAAARALMISTARQLDAGGDARADASMAKLFCSEAAFRIADAAVQIHGGEGIVQGRRVEFLFRMLRMYRVLTGTSEIQKNIIARELLGEAAQASA</sequence>
<evidence type="ECO:0000256" key="6">
    <source>
        <dbReference type="ARBA" id="ARBA00023002"/>
    </source>
</evidence>
<dbReference type="InterPro" id="IPR013786">
    <property type="entry name" value="AcylCoA_DH/ox_N"/>
</dbReference>
<dbReference type="InterPro" id="IPR006091">
    <property type="entry name" value="Acyl-CoA_Oxase/DH_mid-dom"/>
</dbReference>
<dbReference type="SUPFAM" id="SSF47203">
    <property type="entry name" value="Acyl-CoA dehydrogenase C-terminal domain-like"/>
    <property type="match status" value="1"/>
</dbReference>
<dbReference type="InterPro" id="IPR037069">
    <property type="entry name" value="AcylCoA_DH/ox_N_sf"/>
</dbReference>